<dbReference type="InterPro" id="IPR000873">
    <property type="entry name" value="AMP-dep_synth/lig_dom"/>
</dbReference>
<dbReference type="PANTHER" id="PTHR43272:SF33">
    <property type="entry name" value="AMP-BINDING DOMAIN-CONTAINING PROTEIN-RELATED"/>
    <property type="match status" value="1"/>
</dbReference>
<accession>A0ABP9YYA2</accession>
<keyword evidence="5" id="KW-1185">Reference proteome</keyword>
<evidence type="ECO:0000313" key="4">
    <source>
        <dbReference type="EMBL" id="GAA5811839.1"/>
    </source>
</evidence>
<protein>
    <recommendedName>
        <fullName evidence="3">AMP-dependent synthetase/ligase domain-containing protein</fullName>
    </recommendedName>
</protein>
<dbReference type="InterPro" id="IPR042099">
    <property type="entry name" value="ANL_N_sf"/>
</dbReference>
<dbReference type="PANTHER" id="PTHR43272">
    <property type="entry name" value="LONG-CHAIN-FATTY-ACID--COA LIGASE"/>
    <property type="match status" value="1"/>
</dbReference>
<dbReference type="Pfam" id="PF00501">
    <property type="entry name" value="AMP-binding"/>
    <property type="match status" value="1"/>
</dbReference>
<dbReference type="Proteomes" id="UP001473302">
    <property type="component" value="Unassembled WGS sequence"/>
</dbReference>
<dbReference type="SUPFAM" id="SSF56801">
    <property type="entry name" value="Acetyl-CoA synthetase-like"/>
    <property type="match status" value="1"/>
</dbReference>
<keyword evidence="1" id="KW-0547">Nucleotide-binding</keyword>
<evidence type="ECO:0000256" key="2">
    <source>
        <dbReference type="ARBA" id="ARBA00022840"/>
    </source>
</evidence>
<evidence type="ECO:0000259" key="3">
    <source>
        <dbReference type="Pfam" id="PF00501"/>
    </source>
</evidence>
<dbReference type="Gene3D" id="3.40.50.12780">
    <property type="entry name" value="N-terminal domain of ligase-like"/>
    <property type="match status" value="1"/>
</dbReference>
<reference evidence="4 5" key="1">
    <citation type="submission" date="2024-04" db="EMBL/GenBank/DDBJ databases">
        <title>genome sequences of Mucor flavus KT1a and Helicostylum pulchrum KT1b strains isolated from the surface of a dry-aged beef.</title>
        <authorList>
            <person name="Toyotome T."/>
            <person name="Hosono M."/>
            <person name="Torimaru M."/>
            <person name="Fukuda K."/>
            <person name="Mikami N."/>
        </authorList>
    </citation>
    <scope>NUCLEOTIDE SEQUENCE [LARGE SCALE GENOMIC DNA]</scope>
    <source>
        <strain evidence="4 5">KT1a</strain>
    </source>
</reference>
<evidence type="ECO:0000313" key="5">
    <source>
        <dbReference type="Proteomes" id="UP001473302"/>
    </source>
</evidence>
<comment type="caution">
    <text evidence="4">The sequence shown here is derived from an EMBL/GenBank/DDBJ whole genome shotgun (WGS) entry which is preliminary data.</text>
</comment>
<gene>
    <name evidence="4" type="ORF">MFLAVUS_005285</name>
</gene>
<dbReference type="PROSITE" id="PS00455">
    <property type="entry name" value="AMP_BINDING"/>
    <property type="match status" value="1"/>
</dbReference>
<proteinExistence type="predicted"/>
<keyword evidence="2" id="KW-0067">ATP-binding</keyword>
<feature type="domain" description="AMP-dependent synthetase/ligase" evidence="3">
    <location>
        <begin position="73"/>
        <end position="478"/>
    </location>
</feature>
<dbReference type="Pfam" id="PF23562">
    <property type="entry name" value="AMP-binding_C_3"/>
    <property type="match status" value="1"/>
</dbReference>
<dbReference type="InterPro" id="IPR020845">
    <property type="entry name" value="AMP-binding_CS"/>
</dbReference>
<dbReference type="EMBL" id="BAABUK010000011">
    <property type="protein sequence ID" value="GAA5811839.1"/>
    <property type="molecule type" value="Genomic_DNA"/>
</dbReference>
<sequence>MPPAFQPPYAVPVPGAVQIDGETLPHRHFKFADKLIDHPENIFTLWDMYLHGNKLGGDKPFMGTRRMENGVAKEYVWQSHPQIRKRIENFGKGLIELGLKRQQALGIYAVNKPEWTMAELASYRQAFMIVALYDTLGAEAMEYIVNQVDMEVIVLSADKLDNISKLKAQLPSIKTIIVMEDTISPASKEAAEAVDFKVLTFREVEAIGAPITEETEVSKPDDIATICYTSGTTGVPKGVVLTQSSSVAAISAIAAVGDKGTFALISNTDTYISYLPLAHVFERAAQGIHLYKGAAIGYYQGDTLKLLDDIAELKPTVFCSVPRLFNRIYDKVLSGVKAKGGVSAMLFNNAFAAKKKQLEKSVNHWLWDRVVFSGIRQKLGGRIRFILSGSAPVSPDVMDFMRICFSAKVYEGYGQTENYCGGCLTITDDNTSGVVGVPFPCSEIKLVDVPEMEYHATDKPYSRGEICVRGHSTMREYYKSPEKTAETVDSDGWLHTGDIGMFDTANRVIIIDRLKNIFKLSQGEYVAPEKIEGVYQKHELVAQAYVYGDSMQASLVGIIVPDKDALKKAYPNAENPYESDEVKKDVLKILNAHGKQSDLKGFEQIRAIHLDSTEFSVENDLLTPTFKLKRETAKKAYQSQIDAMYATLSNGRAFN</sequence>
<name>A0ABP9YYA2_9FUNG</name>
<evidence type="ECO:0000256" key="1">
    <source>
        <dbReference type="ARBA" id="ARBA00022741"/>
    </source>
</evidence>
<organism evidence="4 5">
    <name type="scientific">Mucor flavus</name>
    <dbReference type="NCBI Taxonomy" id="439312"/>
    <lineage>
        <taxon>Eukaryota</taxon>
        <taxon>Fungi</taxon>
        <taxon>Fungi incertae sedis</taxon>
        <taxon>Mucoromycota</taxon>
        <taxon>Mucoromycotina</taxon>
        <taxon>Mucoromycetes</taxon>
        <taxon>Mucorales</taxon>
        <taxon>Mucorineae</taxon>
        <taxon>Mucoraceae</taxon>
        <taxon>Mucor</taxon>
    </lineage>
</organism>